<dbReference type="KEGG" id="lbc:LACBIDRAFT_325839"/>
<dbReference type="STRING" id="486041.B0D6E5"/>
<reference evidence="1 2" key="1">
    <citation type="journal article" date="2008" name="Nature">
        <title>The genome of Laccaria bicolor provides insights into mycorrhizal symbiosis.</title>
        <authorList>
            <person name="Martin F."/>
            <person name="Aerts A."/>
            <person name="Ahren D."/>
            <person name="Brun A."/>
            <person name="Danchin E.G.J."/>
            <person name="Duchaussoy F."/>
            <person name="Gibon J."/>
            <person name="Kohler A."/>
            <person name="Lindquist E."/>
            <person name="Pereda V."/>
            <person name="Salamov A."/>
            <person name="Shapiro H.J."/>
            <person name="Wuyts J."/>
            <person name="Blaudez D."/>
            <person name="Buee M."/>
            <person name="Brokstein P."/>
            <person name="Canbaeck B."/>
            <person name="Cohen D."/>
            <person name="Courty P.E."/>
            <person name="Coutinho P.M."/>
            <person name="Delaruelle C."/>
            <person name="Detter J.C."/>
            <person name="Deveau A."/>
            <person name="DiFazio S."/>
            <person name="Duplessis S."/>
            <person name="Fraissinet-Tachet L."/>
            <person name="Lucic E."/>
            <person name="Frey-Klett P."/>
            <person name="Fourrey C."/>
            <person name="Feussner I."/>
            <person name="Gay G."/>
            <person name="Grimwood J."/>
            <person name="Hoegger P.J."/>
            <person name="Jain P."/>
            <person name="Kilaru S."/>
            <person name="Labbe J."/>
            <person name="Lin Y.C."/>
            <person name="Legue V."/>
            <person name="Le Tacon F."/>
            <person name="Marmeisse R."/>
            <person name="Melayah D."/>
            <person name="Montanini B."/>
            <person name="Muratet M."/>
            <person name="Nehls U."/>
            <person name="Niculita-Hirzel H."/>
            <person name="Oudot-Le Secq M.P."/>
            <person name="Peter M."/>
            <person name="Quesneville H."/>
            <person name="Rajashekar B."/>
            <person name="Reich M."/>
            <person name="Rouhier N."/>
            <person name="Schmutz J."/>
            <person name="Yin T."/>
            <person name="Chalot M."/>
            <person name="Henrissat B."/>
            <person name="Kuees U."/>
            <person name="Lucas S."/>
            <person name="Van de Peer Y."/>
            <person name="Podila G.K."/>
            <person name="Polle A."/>
            <person name="Pukkila P.J."/>
            <person name="Richardson P.M."/>
            <person name="Rouze P."/>
            <person name="Sanders I.R."/>
            <person name="Stajich J.E."/>
            <person name="Tunlid A."/>
            <person name="Tuskan G."/>
            <person name="Grigoriev I.V."/>
        </authorList>
    </citation>
    <scope>NUCLEOTIDE SEQUENCE [LARGE SCALE GENOMIC DNA]</scope>
    <source>
        <strain evidence="2">S238N-H82 / ATCC MYA-4686</strain>
    </source>
</reference>
<protein>
    <submittedName>
        <fullName evidence="1">Predicted protein</fullName>
    </submittedName>
</protein>
<evidence type="ECO:0000313" key="2">
    <source>
        <dbReference type="Proteomes" id="UP000001194"/>
    </source>
</evidence>
<dbReference type="InParanoid" id="B0D6E5"/>
<dbReference type="OrthoDB" id="3250044at2759"/>
<evidence type="ECO:0000313" key="1">
    <source>
        <dbReference type="EMBL" id="EDR09939.1"/>
    </source>
</evidence>
<dbReference type="EMBL" id="DS547098">
    <property type="protein sequence ID" value="EDR09939.1"/>
    <property type="molecule type" value="Genomic_DNA"/>
</dbReference>
<name>B0D6E5_LACBS</name>
<keyword evidence="2" id="KW-1185">Reference proteome</keyword>
<proteinExistence type="predicted"/>
<dbReference type="HOGENOM" id="CLU_900374_0_0_1"/>
<dbReference type="GeneID" id="6074872"/>
<dbReference type="RefSeq" id="XP_001879324.1">
    <property type="nucleotide sequence ID" value="XM_001879289.1"/>
</dbReference>
<dbReference type="AlphaFoldDB" id="B0D6E5"/>
<accession>B0D6E5</accession>
<dbReference type="Proteomes" id="UP000001194">
    <property type="component" value="Unassembled WGS sequence"/>
</dbReference>
<sequence>MEYIEGVDCNSKDVELAAKAVQTLISLEAPPDGRDNARTRWWGIFMIIFINHRRFLCPSDFNKGNFRKRTTEDGQLIVVTLDFTATCFMPQPFIEVALRKSWDIFSQMVAMKVTYTPSDDALALLSASGPLIQYGFGPVALPSGVSRRVNDTLYLYGWRLLLFYVPRSKLLSRGGGSYGDDRLGKGFGGLFPEGTLRRRSRYIVNRVCLRETSLENTFLTLEIPESTHVPSPALSGIPSFCAANSILRYSKLPRRKDSTLNPQHIIIIQQQFTYVQVLKVFKALRLWTSWTEKAKLRGVVDFTAASAHP</sequence>
<gene>
    <name evidence="1" type="ORF">LACBIDRAFT_325839</name>
</gene>
<organism evidence="2">
    <name type="scientific">Laccaria bicolor (strain S238N-H82 / ATCC MYA-4686)</name>
    <name type="common">Bicoloured deceiver</name>
    <name type="synonym">Laccaria laccata var. bicolor</name>
    <dbReference type="NCBI Taxonomy" id="486041"/>
    <lineage>
        <taxon>Eukaryota</taxon>
        <taxon>Fungi</taxon>
        <taxon>Dikarya</taxon>
        <taxon>Basidiomycota</taxon>
        <taxon>Agaricomycotina</taxon>
        <taxon>Agaricomycetes</taxon>
        <taxon>Agaricomycetidae</taxon>
        <taxon>Agaricales</taxon>
        <taxon>Agaricineae</taxon>
        <taxon>Hydnangiaceae</taxon>
        <taxon>Laccaria</taxon>
    </lineage>
</organism>